<reference evidence="1 2" key="1">
    <citation type="submission" date="2016-10" db="EMBL/GenBank/DDBJ databases">
        <authorList>
            <person name="de Groot N.N."/>
        </authorList>
    </citation>
    <scope>NUCLEOTIDE SEQUENCE [LARGE SCALE GENOMIC DNA]</scope>
    <source>
        <strain evidence="1 2">DSM 21001</strain>
    </source>
</reference>
<gene>
    <name evidence="1" type="ORF">SAMN05421771_3443</name>
</gene>
<evidence type="ECO:0000313" key="1">
    <source>
        <dbReference type="EMBL" id="SFS18366.1"/>
    </source>
</evidence>
<organism evidence="1 2">
    <name type="scientific">Granulicella pectinivorans</name>
    <dbReference type="NCBI Taxonomy" id="474950"/>
    <lineage>
        <taxon>Bacteria</taxon>
        <taxon>Pseudomonadati</taxon>
        <taxon>Acidobacteriota</taxon>
        <taxon>Terriglobia</taxon>
        <taxon>Terriglobales</taxon>
        <taxon>Acidobacteriaceae</taxon>
        <taxon>Granulicella</taxon>
    </lineage>
</organism>
<accession>A0A1I6MRQ7</accession>
<keyword evidence="2" id="KW-1185">Reference proteome</keyword>
<dbReference type="Proteomes" id="UP000199024">
    <property type="component" value="Unassembled WGS sequence"/>
</dbReference>
<dbReference type="AlphaFoldDB" id="A0A1I6MRQ7"/>
<protein>
    <submittedName>
        <fullName evidence="1">Uncharacterized protein</fullName>
    </submittedName>
</protein>
<dbReference type="EMBL" id="FOZL01000001">
    <property type="protein sequence ID" value="SFS18366.1"/>
    <property type="molecule type" value="Genomic_DNA"/>
</dbReference>
<sequence length="308" mass="32731">MRWLFITVSAVIVMVSSQHGVTQQVAPIVGSDSHRTAVSNPVQTAQIVGIESLFERFTSIQAHRACGAPATIEELTTRQELLEAVQKATLDVDGVLAEIANEQGQLSNLRTSLQSRRDTTVARLNAAALITGSGAGAAVSATQFTGFGGRTNNIGDGVGVGAGAASTILSIIAARKQNGSRQSVGSIPNMLAPLFDQQPVPNTYYPSAVLRYLQAIPANEDAARGTRLDQLKAMWVESGRLDRSGPKRQTDIAALTTSSNATVKVSIQDLSTRIAMLLDVSGRVSLMKRDLSGFLHFYMSTTSKCSQE</sequence>
<proteinExistence type="predicted"/>
<name>A0A1I6MRQ7_9BACT</name>
<evidence type="ECO:0000313" key="2">
    <source>
        <dbReference type="Proteomes" id="UP000199024"/>
    </source>
</evidence>